<dbReference type="CDD" id="cd00140">
    <property type="entry name" value="beta_clamp"/>
    <property type="match status" value="1"/>
</dbReference>
<dbReference type="PIRSF" id="PIRSF000804">
    <property type="entry name" value="DNA_pol_III_b"/>
    <property type="match status" value="1"/>
</dbReference>
<gene>
    <name evidence="14" type="ORF">BXT84_00245</name>
</gene>
<evidence type="ECO:0000256" key="5">
    <source>
        <dbReference type="ARBA" id="ARBA00022679"/>
    </source>
</evidence>
<dbReference type="NCBIfam" id="TIGR00663">
    <property type="entry name" value="dnan"/>
    <property type="match status" value="1"/>
</dbReference>
<dbReference type="Proteomes" id="UP000325292">
    <property type="component" value="Chromosome"/>
</dbReference>
<comment type="subcellular location">
    <subcellularLocation>
        <location evidence="1 10">Cytoplasm</location>
    </subcellularLocation>
</comment>
<keyword evidence="15" id="KW-1185">Reference proteome</keyword>
<dbReference type="InterPro" id="IPR022635">
    <property type="entry name" value="DNA_polIII_beta_C"/>
</dbReference>
<evidence type="ECO:0000256" key="9">
    <source>
        <dbReference type="ARBA" id="ARBA00023125"/>
    </source>
</evidence>
<dbReference type="SMART" id="SM00480">
    <property type="entry name" value="POL3Bc"/>
    <property type="match status" value="1"/>
</dbReference>
<keyword evidence="7 10" id="KW-0235">DNA replication</keyword>
<evidence type="ECO:0000256" key="1">
    <source>
        <dbReference type="ARBA" id="ARBA00004496"/>
    </source>
</evidence>
<keyword evidence="9" id="KW-0238">DNA-binding</keyword>
<evidence type="ECO:0000256" key="4">
    <source>
        <dbReference type="ARBA" id="ARBA00022490"/>
    </source>
</evidence>
<organism evidence="14 15">
    <name type="scientific">Sulfobacillus thermotolerans</name>
    <dbReference type="NCBI Taxonomy" id="338644"/>
    <lineage>
        <taxon>Bacteria</taxon>
        <taxon>Bacillati</taxon>
        <taxon>Bacillota</taxon>
        <taxon>Clostridia</taxon>
        <taxon>Eubacteriales</taxon>
        <taxon>Clostridiales Family XVII. Incertae Sedis</taxon>
        <taxon>Sulfobacillus</taxon>
    </lineage>
</organism>
<dbReference type="InterPro" id="IPR022634">
    <property type="entry name" value="DNA_polIII_beta_N"/>
</dbReference>
<name>A0ABM6RMK5_9FIRM</name>
<dbReference type="InterPro" id="IPR022637">
    <property type="entry name" value="DNA_polIII_beta_cen"/>
</dbReference>
<feature type="domain" description="DNA polymerase III beta sliding clamp C-terminal" evidence="13">
    <location>
        <begin position="246"/>
        <end position="366"/>
    </location>
</feature>
<evidence type="ECO:0000256" key="3">
    <source>
        <dbReference type="ARBA" id="ARBA00021035"/>
    </source>
</evidence>
<evidence type="ECO:0000256" key="6">
    <source>
        <dbReference type="ARBA" id="ARBA00022695"/>
    </source>
</evidence>
<comment type="subunit">
    <text evidence="10">Forms a ring-shaped head-to-tail homodimer around DNA.</text>
</comment>
<dbReference type="InterPro" id="IPR001001">
    <property type="entry name" value="DNA_polIII_beta"/>
</dbReference>
<dbReference type="Gene3D" id="3.10.150.10">
    <property type="entry name" value="DNA Polymerase III, subunit A, domain 2"/>
    <property type="match status" value="1"/>
</dbReference>
<evidence type="ECO:0000313" key="15">
    <source>
        <dbReference type="Proteomes" id="UP000325292"/>
    </source>
</evidence>
<evidence type="ECO:0000259" key="11">
    <source>
        <dbReference type="Pfam" id="PF00712"/>
    </source>
</evidence>
<comment type="function">
    <text evidence="10">Confers DNA tethering and processivity to DNA polymerases and other proteins. Acts as a clamp, forming a ring around DNA (a reaction catalyzed by the clamp-loading complex) which diffuses in an ATP-independent manner freely and bidirectionally along dsDNA. Initially characterized for its ability to contact the catalytic subunit of DNA polymerase III (Pol III), a complex, multichain enzyme responsible for most of the replicative synthesis in bacteria; Pol III exhibits 3'-5' exonuclease proofreading activity. The beta chain is required for initiation of replication as well as for processivity of DNA replication.</text>
</comment>
<evidence type="ECO:0000313" key="14">
    <source>
        <dbReference type="EMBL" id="AUW92574.1"/>
    </source>
</evidence>
<evidence type="ECO:0000259" key="13">
    <source>
        <dbReference type="Pfam" id="PF02768"/>
    </source>
</evidence>
<evidence type="ECO:0000256" key="8">
    <source>
        <dbReference type="ARBA" id="ARBA00022932"/>
    </source>
</evidence>
<comment type="similarity">
    <text evidence="2 10">Belongs to the beta sliding clamp family.</text>
</comment>
<dbReference type="Gene3D" id="3.70.10.10">
    <property type="match status" value="1"/>
</dbReference>
<dbReference type="Pfam" id="PF02768">
    <property type="entry name" value="DNA_pol3_beta_3"/>
    <property type="match status" value="1"/>
</dbReference>
<feature type="domain" description="DNA polymerase III beta sliding clamp N-terminal" evidence="11">
    <location>
        <begin position="1"/>
        <end position="92"/>
    </location>
</feature>
<evidence type="ECO:0000256" key="10">
    <source>
        <dbReference type="PIRNR" id="PIRNR000804"/>
    </source>
</evidence>
<evidence type="ECO:0000256" key="7">
    <source>
        <dbReference type="ARBA" id="ARBA00022705"/>
    </source>
</evidence>
<sequence length="369" mass="40230">MHFSAAQDLTTRALQQVGRVIQPQNTMAVLAGIQLQAENGRLLLSATDLSSHIAAEIPCDVQEPGSVVLPGSTLTELIQRLPTATFDLTSDPNTGRSTIRYGRNKAIINGYGQELLPTFPMLEDTQARLELPTGTLGTLSRQLLFAVSREDSRPILKGVYVKLGTGRLVFVSTDGTRLSHSWLPIPDYRGPQKEVVLPHKFFSEGARLNQNNPVTLTLGTGLVELTAPGTTFTTRLLEGQFPDYDRVIPQEFIAECRVSIADLRGSLERVNLLAAKDHSTPVAVHLEDGTIDLSTQTADIGQAQETVEAQTHGQALDILFNPTYILDALKALEGDEALLQFSGIQSPAKIMDAEGAQYFHVLLPLRQMI</sequence>
<keyword evidence="4 10" id="KW-0963">Cytoplasm</keyword>
<dbReference type="SUPFAM" id="SSF55979">
    <property type="entry name" value="DNA clamp"/>
    <property type="match status" value="3"/>
</dbReference>
<dbReference type="InterPro" id="IPR046938">
    <property type="entry name" value="DNA_clamp_sf"/>
</dbReference>
<protein>
    <recommendedName>
        <fullName evidence="3 10">Beta sliding clamp</fullName>
    </recommendedName>
</protein>
<reference evidence="14 15" key="1">
    <citation type="journal article" date="2019" name="Sci. Rep.">
        <title>Sulfobacillus thermotolerans: new insights into resistance and metabolic capacities of acidophilic chemolithotrophs.</title>
        <authorList>
            <person name="Panyushkina A.E."/>
            <person name="Babenko V.V."/>
            <person name="Nikitina A.S."/>
            <person name="Selezneva O.V."/>
            <person name="Tsaplina I.A."/>
            <person name="Letarova M.A."/>
            <person name="Kostryukova E.S."/>
            <person name="Letarov A.V."/>
        </authorList>
    </citation>
    <scope>NUCLEOTIDE SEQUENCE [LARGE SCALE GENOMIC DNA]</scope>
    <source>
        <strain evidence="14 15">Kr1</strain>
    </source>
</reference>
<evidence type="ECO:0000256" key="2">
    <source>
        <dbReference type="ARBA" id="ARBA00010752"/>
    </source>
</evidence>
<feature type="domain" description="DNA polymerase III beta sliding clamp central" evidence="12">
    <location>
        <begin position="131"/>
        <end position="243"/>
    </location>
</feature>
<keyword evidence="5 10" id="KW-0808">Transferase</keyword>
<evidence type="ECO:0000259" key="12">
    <source>
        <dbReference type="Pfam" id="PF02767"/>
    </source>
</evidence>
<dbReference type="EMBL" id="CP019454">
    <property type="protein sequence ID" value="AUW92574.1"/>
    <property type="molecule type" value="Genomic_DNA"/>
</dbReference>
<dbReference type="PANTHER" id="PTHR30478:SF0">
    <property type="entry name" value="BETA SLIDING CLAMP"/>
    <property type="match status" value="1"/>
</dbReference>
<keyword evidence="6 10" id="KW-0548">Nucleotidyltransferase</keyword>
<dbReference type="Pfam" id="PF02767">
    <property type="entry name" value="DNA_pol3_beta_2"/>
    <property type="match status" value="1"/>
</dbReference>
<dbReference type="PANTHER" id="PTHR30478">
    <property type="entry name" value="DNA POLYMERASE III SUBUNIT BETA"/>
    <property type="match status" value="1"/>
</dbReference>
<accession>A0ABM6RMK5</accession>
<keyword evidence="8 10" id="KW-0239">DNA-directed DNA polymerase</keyword>
<dbReference type="Pfam" id="PF00712">
    <property type="entry name" value="DNA_pol3_beta"/>
    <property type="match status" value="1"/>
</dbReference>
<proteinExistence type="inferred from homology"/>